<keyword evidence="2" id="KW-1185">Reference proteome</keyword>
<dbReference type="Gene3D" id="3.30.310.100">
    <property type="entry name" value="YugN-like"/>
    <property type="match status" value="1"/>
</dbReference>
<protein>
    <recommendedName>
        <fullName evidence="3">YugN-like family protein</fullName>
    </recommendedName>
</protein>
<comment type="caution">
    <text evidence="1">The sequence shown here is derived from an EMBL/GenBank/DDBJ whole genome shotgun (WGS) entry which is preliminary data.</text>
</comment>
<gene>
    <name evidence="1" type="primary">yugN</name>
    <name evidence="1" type="ORF">GCM10007416_31030</name>
</gene>
<dbReference type="EMBL" id="BMEX01000019">
    <property type="protein sequence ID" value="GGA55620.1"/>
    <property type="molecule type" value="Genomic_DNA"/>
</dbReference>
<sequence length="142" mass="16200">MIPLQSSIENLKGSFIQLDRLFNEKGFVLGGGYEYDHGYYDKALDWEENKEHQAYLRIPVTAVSGSIGTRKATLQIGKPFILKHVYQTKSDDQVSTGLISGSFNQFAEPEDPDARVESKWIQRGQSELKKLENHFQENFSVE</sequence>
<evidence type="ECO:0000313" key="1">
    <source>
        <dbReference type="EMBL" id="GGA55620.1"/>
    </source>
</evidence>
<dbReference type="Proteomes" id="UP000617979">
    <property type="component" value="Unassembled WGS sequence"/>
</dbReference>
<name>A0ABQ1H2Y2_9BACL</name>
<evidence type="ECO:0008006" key="3">
    <source>
        <dbReference type="Google" id="ProtNLM"/>
    </source>
</evidence>
<accession>A0ABQ1H2Y2</accession>
<dbReference type="InterPro" id="IPR036491">
    <property type="entry name" value="YugN-like_sf"/>
</dbReference>
<organism evidence="1 2">
    <name type="scientific">Kroppenstedtia guangzhouensis</name>
    <dbReference type="NCBI Taxonomy" id="1274356"/>
    <lineage>
        <taxon>Bacteria</taxon>
        <taxon>Bacillati</taxon>
        <taxon>Bacillota</taxon>
        <taxon>Bacilli</taxon>
        <taxon>Bacillales</taxon>
        <taxon>Thermoactinomycetaceae</taxon>
        <taxon>Kroppenstedtia</taxon>
    </lineage>
</organism>
<proteinExistence type="predicted"/>
<dbReference type="InterPro" id="IPR014967">
    <property type="entry name" value="Uncharacterised_YugN-like"/>
</dbReference>
<dbReference type="Pfam" id="PF08868">
    <property type="entry name" value="YugN"/>
    <property type="match status" value="1"/>
</dbReference>
<dbReference type="RefSeq" id="WP_188433426.1">
    <property type="nucleotide sequence ID" value="NZ_BMEX01000019.1"/>
</dbReference>
<reference evidence="2" key="1">
    <citation type="journal article" date="2019" name="Int. J. Syst. Evol. Microbiol.">
        <title>The Global Catalogue of Microorganisms (GCM) 10K type strain sequencing project: providing services to taxonomists for standard genome sequencing and annotation.</title>
        <authorList>
            <consortium name="The Broad Institute Genomics Platform"/>
            <consortium name="The Broad Institute Genome Sequencing Center for Infectious Disease"/>
            <person name="Wu L."/>
            <person name="Ma J."/>
        </authorList>
    </citation>
    <scope>NUCLEOTIDE SEQUENCE [LARGE SCALE GENOMIC DNA]</scope>
    <source>
        <strain evidence="2">CGMCC 1.12404</strain>
    </source>
</reference>
<evidence type="ECO:0000313" key="2">
    <source>
        <dbReference type="Proteomes" id="UP000617979"/>
    </source>
</evidence>
<dbReference type="SUPFAM" id="SSF160755">
    <property type="entry name" value="YugN-like"/>
    <property type="match status" value="1"/>
</dbReference>